<keyword evidence="6 7" id="KW-0520">NAD</keyword>
<dbReference type="InterPro" id="IPR052530">
    <property type="entry name" value="NAD(P)H_nitroreductase"/>
</dbReference>
<protein>
    <recommendedName>
        <fullName evidence="7">Putative NAD(P)H nitroreductase</fullName>
        <ecNumber evidence="7">1.-.-.-</ecNumber>
    </recommendedName>
</protein>
<sequence>MLFNIIKNRRSVFPQQYNTKPIARDTILQVLEAANWAPTHKKTEPWRFKIFQDDAKLRLGDFLASTYLKEIEKPSEFKAKKISQKFKSSHTVIAICMQRDLNERVPEWEEVAATAMAVQNMWLMCTELGIGCYWSSPSLIKYTNDFLNLEKGEACLGFLYMGYYDEPIEKGYREPIENKVKWFSK</sequence>
<dbReference type="Pfam" id="PF00881">
    <property type="entry name" value="Nitroreductase"/>
    <property type="match status" value="1"/>
</dbReference>
<comment type="cofactor">
    <cofactor evidence="8">
        <name>FMN</name>
        <dbReference type="ChEBI" id="CHEBI:58210"/>
    </cofactor>
    <text evidence="8">Binds 1 FMN per subunit.</text>
</comment>
<evidence type="ECO:0000259" key="9">
    <source>
        <dbReference type="Pfam" id="PF00881"/>
    </source>
</evidence>
<dbReference type="RefSeq" id="WP_013186753.1">
    <property type="nucleotide sequence ID" value="NC_014230.1"/>
</dbReference>
<dbReference type="OrthoDB" id="9804207at2"/>
<dbReference type="CDD" id="cd02135">
    <property type="entry name" value="YdjA-like"/>
    <property type="match status" value="1"/>
</dbReference>
<accession>A3U760</accession>
<evidence type="ECO:0000256" key="8">
    <source>
        <dbReference type="PIRSR" id="PIRSR000232-1"/>
    </source>
</evidence>
<feature type="binding site" description="in other chain" evidence="8">
    <location>
        <begin position="9"/>
        <end position="11"/>
    </location>
    <ligand>
        <name>FMN</name>
        <dbReference type="ChEBI" id="CHEBI:58210"/>
        <note>ligand shared between dimeric partners</note>
    </ligand>
</feature>
<dbReference type="GO" id="GO:0016491">
    <property type="term" value="F:oxidoreductase activity"/>
    <property type="evidence" value="ECO:0007669"/>
    <property type="project" value="UniProtKB-UniRule"/>
</dbReference>
<evidence type="ECO:0000256" key="3">
    <source>
        <dbReference type="ARBA" id="ARBA00022643"/>
    </source>
</evidence>
<feature type="domain" description="Nitroreductase" evidence="9">
    <location>
        <begin position="6"/>
        <end position="163"/>
    </location>
</feature>
<evidence type="ECO:0000256" key="4">
    <source>
        <dbReference type="ARBA" id="ARBA00022857"/>
    </source>
</evidence>
<gene>
    <name evidence="10" type="ordered locus">CA2559_04940</name>
</gene>
<dbReference type="InterPro" id="IPR000415">
    <property type="entry name" value="Nitroreductase-like"/>
</dbReference>
<keyword evidence="3 7" id="KW-0288">FMN</keyword>
<keyword evidence="11" id="KW-1185">Reference proteome</keyword>
<feature type="binding site" evidence="8">
    <location>
        <position position="40"/>
    </location>
    <ligand>
        <name>FMN</name>
        <dbReference type="ChEBI" id="CHEBI:58210"/>
        <note>ligand shared between dimeric partners</note>
    </ligand>
</feature>
<evidence type="ECO:0000313" key="10">
    <source>
        <dbReference type="EMBL" id="EAP88077.1"/>
    </source>
</evidence>
<reference evidence="10 11" key="1">
    <citation type="journal article" date="2010" name="J. Bacteriol.">
        <title>The complete genome sequence of Croceibacter atlanticus HTCC2559T.</title>
        <authorList>
            <person name="Oh H.M."/>
            <person name="Kang I."/>
            <person name="Ferriera S."/>
            <person name="Giovannoni S.J."/>
            <person name="Cho J.C."/>
        </authorList>
    </citation>
    <scope>NUCLEOTIDE SEQUENCE [LARGE SCALE GENOMIC DNA]</scope>
    <source>
        <strain evidence="11">ATCC BAA-628 / HTCC2559 / KCTC 12090</strain>
    </source>
</reference>
<dbReference type="SUPFAM" id="SSF55469">
    <property type="entry name" value="FMN-dependent nitroreductase-like"/>
    <property type="match status" value="1"/>
</dbReference>
<dbReference type="STRING" id="216432.CA2559_04940"/>
<dbReference type="eggNOG" id="COG0778">
    <property type="taxonomic scope" value="Bacteria"/>
</dbReference>
<dbReference type="KEGG" id="cat:CA2559_04940"/>
<evidence type="ECO:0000256" key="1">
    <source>
        <dbReference type="ARBA" id="ARBA00007118"/>
    </source>
</evidence>
<evidence type="ECO:0000256" key="5">
    <source>
        <dbReference type="ARBA" id="ARBA00023002"/>
    </source>
</evidence>
<dbReference type="PIRSF" id="PIRSF000232">
    <property type="entry name" value="YdjA"/>
    <property type="match status" value="1"/>
</dbReference>
<name>A3U760_CROAH</name>
<keyword evidence="5 7" id="KW-0560">Oxidoreductase</keyword>
<evidence type="ECO:0000256" key="6">
    <source>
        <dbReference type="ARBA" id="ARBA00023027"/>
    </source>
</evidence>
<dbReference type="EMBL" id="CP002046">
    <property type="protein sequence ID" value="EAP88077.1"/>
    <property type="molecule type" value="Genomic_DNA"/>
</dbReference>
<comment type="similarity">
    <text evidence="1 7">Belongs to the nitroreductase family.</text>
</comment>
<dbReference type="PANTHER" id="PTHR43821:SF1">
    <property type="entry name" value="NAD(P)H NITROREDUCTASE YDJA-RELATED"/>
    <property type="match status" value="1"/>
</dbReference>
<organism evidence="10 11">
    <name type="scientific">Croceibacter atlanticus (strain ATCC BAA-628 / JCM 21780 / CIP 108009 / IAM 15332 / KCTC 12090 / HTCC2559)</name>
    <dbReference type="NCBI Taxonomy" id="216432"/>
    <lineage>
        <taxon>Bacteria</taxon>
        <taxon>Pseudomonadati</taxon>
        <taxon>Bacteroidota</taxon>
        <taxon>Flavobacteriia</taxon>
        <taxon>Flavobacteriales</taxon>
        <taxon>Flavobacteriaceae</taxon>
        <taxon>Croceibacter</taxon>
    </lineage>
</organism>
<dbReference type="AlphaFoldDB" id="A3U760"/>
<keyword evidence="2 7" id="KW-0285">Flavoprotein</keyword>
<dbReference type="EC" id="1.-.-.-" evidence="7"/>
<feature type="binding site" description="in other chain" evidence="8">
    <location>
        <begin position="134"/>
        <end position="136"/>
    </location>
    <ligand>
        <name>FMN</name>
        <dbReference type="ChEBI" id="CHEBI:58210"/>
        <note>ligand shared between dimeric partners</note>
    </ligand>
</feature>
<dbReference type="HOGENOM" id="CLU_070764_5_1_10"/>
<dbReference type="GeneID" id="89452778"/>
<dbReference type="PANTHER" id="PTHR43821">
    <property type="entry name" value="NAD(P)H NITROREDUCTASE YDJA-RELATED"/>
    <property type="match status" value="1"/>
</dbReference>
<dbReference type="Proteomes" id="UP000002297">
    <property type="component" value="Chromosome"/>
</dbReference>
<dbReference type="Gene3D" id="3.40.109.10">
    <property type="entry name" value="NADH Oxidase"/>
    <property type="match status" value="1"/>
</dbReference>
<dbReference type="InterPro" id="IPR029479">
    <property type="entry name" value="Nitroreductase"/>
</dbReference>
<evidence type="ECO:0000256" key="2">
    <source>
        <dbReference type="ARBA" id="ARBA00022630"/>
    </source>
</evidence>
<evidence type="ECO:0000256" key="7">
    <source>
        <dbReference type="PIRNR" id="PIRNR000232"/>
    </source>
</evidence>
<evidence type="ECO:0000313" key="11">
    <source>
        <dbReference type="Proteomes" id="UP000002297"/>
    </source>
</evidence>
<keyword evidence="4 7" id="KW-0521">NADP</keyword>
<proteinExistence type="inferred from homology"/>
<dbReference type="InterPro" id="IPR026021">
    <property type="entry name" value="YdjA-like"/>
</dbReference>